<reference evidence="3 4" key="1">
    <citation type="submission" date="2018-06" db="EMBL/GenBank/DDBJ databases">
        <title>Complete genome of Desulfovibrio marinus P48SEP.</title>
        <authorList>
            <person name="Crispim J.S."/>
            <person name="Vidigal P.M.P."/>
            <person name="Silva L.C.F."/>
            <person name="Araujo L.C."/>
            <person name="Laguardia C.N."/>
            <person name="Dias R.S."/>
            <person name="Sousa M.P."/>
            <person name="Paula S.O."/>
            <person name="Silva C."/>
        </authorList>
    </citation>
    <scope>NUCLEOTIDE SEQUENCE [LARGE SCALE GENOMIC DNA]</scope>
    <source>
        <strain evidence="3 4">P48SEP</strain>
    </source>
</reference>
<dbReference type="Proteomes" id="UP000434052">
    <property type="component" value="Unassembled WGS sequence"/>
</dbReference>
<dbReference type="PROSITE" id="PS51832">
    <property type="entry name" value="HD_GYP"/>
    <property type="match status" value="1"/>
</dbReference>
<dbReference type="EMBL" id="QMIF01000009">
    <property type="protein sequence ID" value="TVM32882.1"/>
    <property type="molecule type" value="Genomic_DNA"/>
</dbReference>
<evidence type="ECO:0000313" key="5">
    <source>
        <dbReference type="Proteomes" id="UP000503251"/>
    </source>
</evidence>
<dbReference type="InterPro" id="IPR003607">
    <property type="entry name" value="HD/PDEase_dom"/>
</dbReference>
<dbReference type="InterPro" id="IPR037522">
    <property type="entry name" value="HD_GYP_dom"/>
</dbReference>
<dbReference type="OrthoDB" id="9776628at2"/>
<name>A0A6P1ZEQ1_9BACT</name>
<dbReference type="SMART" id="SM00471">
    <property type="entry name" value="HDc"/>
    <property type="match status" value="1"/>
</dbReference>
<protein>
    <submittedName>
        <fullName evidence="2">HD domain-containing protein</fullName>
    </submittedName>
    <submittedName>
        <fullName evidence="3">HD family phosphohydrolase</fullName>
    </submittedName>
</protein>
<evidence type="ECO:0000259" key="1">
    <source>
        <dbReference type="PROSITE" id="PS51832"/>
    </source>
</evidence>
<evidence type="ECO:0000313" key="4">
    <source>
        <dbReference type="Proteomes" id="UP000434052"/>
    </source>
</evidence>
<evidence type="ECO:0000313" key="3">
    <source>
        <dbReference type="EMBL" id="TVM32882.1"/>
    </source>
</evidence>
<evidence type="ECO:0000313" key="2">
    <source>
        <dbReference type="EMBL" id="QJT11289.1"/>
    </source>
</evidence>
<dbReference type="PANTHER" id="PTHR43155">
    <property type="entry name" value="CYCLIC DI-GMP PHOSPHODIESTERASE PA4108-RELATED"/>
    <property type="match status" value="1"/>
</dbReference>
<dbReference type="EMBL" id="CP039543">
    <property type="protein sequence ID" value="QJT11289.1"/>
    <property type="molecule type" value="Genomic_DNA"/>
</dbReference>
<gene>
    <name evidence="3" type="ORF">DQK91_13800</name>
    <name evidence="2" type="ORF">E8L03_10185</name>
</gene>
<reference evidence="2 5" key="2">
    <citation type="submission" date="2019-04" db="EMBL/GenBank/DDBJ databases">
        <title>Isolation and culture of sulfate reducing bacteria from the cold seep of the South China Sea.</title>
        <authorList>
            <person name="Sun C."/>
            <person name="Liu R."/>
        </authorList>
    </citation>
    <scope>NUCLEOTIDE SEQUENCE [LARGE SCALE GENOMIC DNA]</scope>
    <source>
        <strain evidence="2 5">CS1</strain>
    </source>
</reference>
<feature type="domain" description="HD-GYP" evidence="1">
    <location>
        <begin position="118"/>
        <end position="307"/>
    </location>
</feature>
<dbReference type="SUPFAM" id="SSF109604">
    <property type="entry name" value="HD-domain/PDEase-like"/>
    <property type="match status" value="1"/>
</dbReference>
<dbReference type="CDD" id="cd00077">
    <property type="entry name" value="HDc"/>
    <property type="match status" value="1"/>
</dbReference>
<dbReference type="GO" id="GO:0016787">
    <property type="term" value="F:hydrolase activity"/>
    <property type="evidence" value="ECO:0007669"/>
    <property type="project" value="UniProtKB-KW"/>
</dbReference>
<accession>A0A6P1ZEQ1</accession>
<dbReference type="PANTHER" id="PTHR43155:SF2">
    <property type="entry name" value="CYCLIC DI-GMP PHOSPHODIESTERASE PA4108"/>
    <property type="match status" value="1"/>
</dbReference>
<keyword evidence="3" id="KW-0378">Hydrolase</keyword>
<dbReference type="Proteomes" id="UP000503251">
    <property type="component" value="Chromosome"/>
</dbReference>
<keyword evidence="5" id="KW-1185">Reference proteome</keyword>
<proteinExistence type="predicted"/>
<organism evidence="3 4">
    <name type="scientific">Oceanidesulfovibrio marinus</name>
    <dbReference type="NCBI Taxonomy" id="370038"/>
    <lineage>
        <taxon>Bacteria</taxon>
        <taxon>Pseudomonadati</taxon>
        <taxon>Thermodesulfobacteriota</taxon>
        <taxon>Desulfovibrionia</taxon>
        <taxon>Desulfovibrionales</taxon>
        <taxon>Desulfovibrionaceae</taxon>
        <taxon>Oceanidesulfovibrio</taxon>
    </lineage>
</organism>
<dbReference type="AlphaFoldDB" id="A0A6P1ZEQ1"/>
<dbReference type="Gene3D" id="1.10.3210.10">
    <property type="entry name" value="Hypothetical protein af1432"/>
    <property type="match status" value="1"/>
</dbReference>
<dbReference type="Pfam" id="PF13487">
    <property type="entry name" value="HD_5"/>
    <property type="match status" value="1"/>
</dbReference>
<sequence>MIFPSTMGQFSVYLRQDDKYVLYSGKNERFTERHREALHDIGVSQVFILPQHKELYDRYVEENLGRILNDEDLPLRERAGVLYNASVELMRDTFETSLPMPLGHKQFERLTELVRYSASFLTMERALKAVAGFISHDYKTFTHSVQVFVYVLSILSTYDLDKETLVQSGLGAILHDLGKARIPKYILYKPGSLTDEEREQVNAHPVLGVSMCAQLPLSSHATNTILFHHERMDGKGYPTKLKGEDIPLCVRVASVCDVYDMLITNKPYAQALRPYEALKMMRDGMKGAFDLDVYKRLITVLSGAEII</sequence>